<name>A0A820R2F6_9BILA</name>
<organism evidence="1 2">
    <name type="scientific">Adineta steineri</name>
    <dbReference type="NCBI Taxonomy" id="433720"/>
    <lineage>
        <taxon>Eukaryota</taxon>
        <taxon>Metazoa</taxon>
        <taxon>Spiralia</taxon>
        <taxon>Gnathifera</taxon>
        <taxon>Rotifera</taxon>
        <taxon>Eurotatoria</taxon>
        <taxon>Bdelloidea</taxon>
        <taxon>Adinetida</taxon>
        <taxon>Adinetidae</taxon>
        <taxon>Adineta</taxon>
    </lineage>
</organism>
<gene>
    <name evidence="1" type="ORF">KXQ929_LOCUS52644</name>
</gene>
<dbReference type="Proteomes" id="UP000663868">
    <property type="component" value="Unassembled WGS sequence"/>
</dbReference>
<sequence length="129" mass="15110">NNLFQLKYFSLICYNHTCTYDNRIIPLLHRMLNLEQLLVCLTIRNRNGLIDGTHLQNEILIYMPFLNNFACDIRTRNLNNGLLPILSNDDIQQTLSNIRYGPMIGSIRYFLTNSVLCHVFTLPFAFDRL</sequence>
<dbReference type="EMBL" id="CAJOBB010028242">
    <property type="protein sequence ID" value="CAF4428602.1"/>
    <property type="molecule type" value="Genomic_DNA"/>
</dbReference>
<feature type="non-terminal residue" evidence="1">
    <location>
        <position position="129"/>
    </location>
</feature>
<accession>A0A820R2F6</accession>
<feature type="non-terminal residue" evidence="1">
    <location>
        <position position="1"/>
    </location>
</feature>
<comment type="caution">
    <text evidence="1">The sequence shown here is derived from an EMBL/GenBank/DDBJ whole genome shotgun (WGS) entry which is preliminary data.</text>
</comment>
<proteinExistence type="predicted"/>
<evidence type="ECO:0000313" key="1">
    <source>
        <dbReference type="EMBL" id="CAF4428602.1"/>
    </source>
</evidence>
<protein>
    <submittedName>
        <fullName evidence="1">Uncharacterized protein</fullName>
    </submittedName>
</protein>
<reference evidence="1" key="1">
    <citation type="submission" date="2021-02" db="EMBL/GenBank/DDBJ databases">
        <authorList>
            <person name="Nowell W R."/>
        </authorList>
    </citation>
    <scope>NUCLEOTIDE SEQUENCE</scope>
</reference>
<evidence type="ECO:0000313" key="2">
    <source>
        <dbReference type="Proteomes" id="UP000663868"/>
    </source>
</evidence>
<dbReference type="AlphaFoldDB" id="A0A820R2F6"/>